<evidence type="ECO:0000313" key="1">
    <source>
        <dbReference type="EMBL" id="GAU44655.1"/>
    </source>
</evidence>
<name>A0A2Z6P8P9_TRISU</name>
<dbReference type="Proteomes" id="UP000242715">
    <property type="component" value="Unassembled WGS sequence"/>
</dbReference>
<accession>A0A2Z6P8P9</accession>
<keyword evidence="2" id="KW-1185">Reference proteome</keyword>
<proteinExistence type="predicted"/>
<reference evidence="2" key="1">
    <citation type="journal article" date="2017" name="Front. Plant Sci.">
        <title>Climate Clever Clovers: New Paradigm to Reduce the Environmental Footprint of Ruminants by Breeding Low Methanogenic Forages Utilizing Haplotype Variation.</title>
        <authorList>
            <person name="Kaur P."/>
            <person name="Appels R."/>
            <person name="Bayer P.E."/>
            <person name="Keeble-Gagnere G."/>
            <person name="Wang J."/>
            <person name="Hirakawa H."/>
            <person name="Shirasawa K."/>
            <person name="Vercoe P."/>
            <person name="Stefanova K."/>
            <person name="Durmic Z."/>
            <person name="Nichols P."/>
            <person name="Revell C."/>
            <person name="Isobe S.N."/>
            <person name="Edwards D."/>
            <person name="Erskine W."/>
        </authorList>
    </citation>
    <scope>NUCLEOTIDE SEQUENCE [LARGE SCALE GENOMIC DNA]</scope>
    <source>
        <strain evidence="2">cv. Daliak</strain>
    </source>
</reference>
<sequence>MPPPMPSVVVRRCQRIFQQLIPPLARIIFSMFNAPTTLRSSVCNTIGAIQLASASSVHLGVVCLFHPLDQCVWCFFGAIVVIWFKGVSEAIDITISTKLIG</sequence>
<organism evidence="1 2">
    <name type="scientific">Trifolium subterraneum</name>
    <name type="common">Subterranean clover</name>
    <dbReference type="NCBI Taxonomy" id="3900"/>
    <lineage>
        <taxon>Eukaryota</taxon>
        <taxon>Viridiplantae</taxon>
        <taxon>Streptophyta</taxon>
        <taxon>Embryophyta</taxon>
        <taxon>Tracheophyta</taxon>
        <taxon>Spermatophyta</taxon>
        <taxon>Magnoliopsida</taxon>
        <taxon>eudicotyledons</taxon>
        <taxon>Gunneridae</taxon>
        <taxon>Pentapetalae</taxon>
        <taxon>rosids</taxon>
        <taxon>fabids</taxon>
        <taxon>Fabales</taxon>
        <taxon>Fabaceae</taxon>
        <taxon>Papilionoideae</taxon>
        <taxon>50 kb inversion clade</taxon>
        <taxon>NPAAA clade</taxon>
        <taxon>Hologalegina</taxon>
        <taxon>IRL clade</taxon>
        <taxon>Trifolieae</taxon>
        <taxon>Trifolium</taxon>
    </lineage>
</organism>
<dbReference type="AlphaFoldDB" id="A0A2Z6P8P9"/>
<gene>
    <name evidence="1" type="ORF">TSUD_204350</name>
</gene>
<protein>
    <submittedName>
        <fullName evidence="1">Uncharacterized protein</fullName>
    </submittedName>
</protein>
<evidence type="ECO:0000313" key="2">
    <source>
        <dbReference type="Proteomes" id="UP000242715"/>
    </source>
</evidence>
<dbReference type="EMBL" id="DF974061">
    <property type="protein sequence ID" value="GAU44655.1"/>
    <property type="molecule type" value="Genomic_DNA"/>
</dbReference>